<evidence type="ECO:0000256" key="2">
    <source>
        <dbReference type="ARBA" id="ARBA00006217"/>
    </source>
</evidence>
<keyword evidence="6" id="KW-0862">Zinc</keyword>
<keyword evidence="8" id="KW-0472">Membrane</keyword>
<dbReference type="InterPro" id="IPR045066">
    <property type="entry name" value="Beta_CA_cladeB"/>
</dbReference>
<evidence type="ECO:0000313" key="13">
    <source>
        <dbReference type="EMBL" id="KAH7567673.1"/>
    </source>
</evidence>
<keyword evidence="4" id="KW-0813">Transport</keyword>
<dbReference type="CDD" id="cd14838">
    <property type="entry name" value="AP4_Mu_N"/>
    <property type="match status" value="1"/>
</dbReference>
<dbReference type="Gene3D" id="2.60.40.1170">
    <property type="entry name" value="Mu homology domain, subdomain B"/>
    <property type="match status" value="2"/>
</dbReference>
<dbReference type="Pfam" id="PF00928">
    <property type="entry name" value="Adap_comp_sub"/>
    <property type="match status" value="1"/>
</dbReference>
<dbReference type="InterPro" id="IPR028565">
    <property type="entry name" value="MHD"/>
</dbReference>
<evidence type="ECO:0000256" key="9">
    <source>
        <dbReference type="ARBA" id="ARBA00023239"/>
    </source>
</evidence>
<dbReference type="CDD" id="cd09253">
    <property type="entry name" value="AP-4_Mu4_Cterm"/>
    <property type="match status" value="1"/>
</dbReference>
<dbReference type="PRINTS" id="PR00314">
    <property type="entry name" value="CLATHRINADPT"/>
</dbReference>
<dbReference type="InterPro" id="IPR036874">
    <property type="entry name" value="Carbonic_anhydrase_sf"/>
</dbReference>
<protein>
    <recommendedName>
        <fullName evidence="3">carbonic anhydrase</fullName>
        <ecNumber evidence="3">4.2.1.1</ecNumber>
    </recommendedName>
</protein>
<dbReference type="SUPFAM" id="SSF53056">
    <property type="entry name" value="beta-carbonic anhydrase, cab"/>
    <property type="match status" value="1"/>
</dbReference>
<dbReference type="InterPro" id="IPR001765">
    <property type="entry name" value="Carbonic_anhydrase"/>
</dbReference>
<evidence type="ECO:0000313" key="14">
    <source>
        <dbReference type="Proteomes" id="UP000827721"/>
    </source>
</evidence>
<sequence length="956" mass="107463">MRWIMDAHPIKKKDWISIGDLAFGYWIHLQRPNVLLCQSWFSYRVPRAKAGREMVWPTPIRSKLRSIISSMAAITTSVVSGDSFHSSRLSVSDIASYPGKWPRSDTKKLAKVHDNQLGSLPSSKRNPFLKLEASSTSLALTEGGSSYKEQNVAKSYSGLDFFEEMRQRFLTFKKHKYMKELEHFQALAEVQSPKVIIDTKTYSRVCPSYILGLQPGETFMIRNVANLVPPLENGPSETNAALEFAVKTLEVENILIIGHSNCGGIQTLMSMQDDENSSCFTEKWVVNAKVAKLRTKAEAAHLSFDQQCRHCEKESINRSLLNLLTYPWIEERVRKELLSLHGGYYDLLNCAFEKWTLDYKKISVDEEGGRFSRSNDLAVLCTVSTRRQYHRGDVQKGSAEIFFRKVKFWKEDGQEEAPPVFVVLWDFSGFWNADGVNYFHVKVVGLLFVATTRINVSPSLVLELLQRIARVIKDYLGVLNEDSLRKNFVLVYELLDEVIDFGYVQTTSTEVLKSYVFNEPIVIDASRLQPLGPASIFMQGTKRMPGTAVTKSVVANEPGGRKREEIFVDIIEKISVTFSSSGYILTSEIDGTIQMKSYLTGNPEIRIALNEDLDYRSSSGSGAVVLDDCNFHESVRLDSFDMDRTLSLIPPDGEFPVMNYRMTQEFKPPFRINTLIEEAGPLKAEVIIKVTAEFPSSITANTISVEMPLPKYTTRVSFGLEPGAAGQRTDFKEATKRLEWGNITKESGPVNMTFTIPMYNASRLQVKYLQIAKKSSTYNPYRWLNYSANGGISLAYKRPDQTCTTNHKLISNMANNQNSSVLFLSLLMALLLISGKEALASRRLLDTVQPTVPELPKPELPHLPTIPTLPKPELPPLPKVELPPFPKPELPYVPHAPTLVKPELPPVPKPEVPKLPELPPLPHLPDLPKPTLPTIPSLPKDLPIPSLFPPHATTNP</sequence>
<evidence type="ECO:0000256" key="6">
    <source>
        <dbReference type="ARBA" id="ARBA00022833"/>
    </source>
</evidence>
<dbReference type="EC" id="4.2.1.1" evidence="3"/>
<comment type="catalytic activity">
    <reaction evidence="10">
        <text>hydrogencarbonate + H(+) = CO2 + H2O</text>
        <dbReference type="Rhea" id="RHEA:10748"/>
        <dbReference type="ChEBI" id="CHEBI:15377"/>
        <dbReference type="ChEBI" id="CHEBI:15378"/>
        <dbReference type="ChEBI" id="CHEBI:16526"/>
        <dbReference type="ChEBI" id="CHEBI:17544"/>
        <dbReference type="EC" id="4.2.1.1"/>
    </reaction>
</comment>
<dbReference type="SUPFAM" id="SSF64356">
    <property type="entry name" value="SNARE-like"/>
    <property type="match status" value="1"/>
</dbReference>
<dbReference type="SUPFAM" id="SSF49447">
    <property type="entry name" value="Second domain of Mu2 adaptin subunit (ap50) of ap2 adaptor"/>
    <property type="match status" value="1"/>
</dbReference>
<reference evidence="13 14" key="1">
    <citation type="submission" date="2021-02" db="EMBL/GenBank/DDBJ databases">
        <title>Plant Genome Project.</title>
        <authorList>
            <person name="Zhang R.-G."/>
        </authorList>
    </citation>
    <scope>NUCLEOTIDE SEQUENCE [LARGE SCALE GENOMIC DNA]</scope>
    <source>
        <tissue evidence="13">Leaves</tissue>
    </source>
</reference>
<evidence type="ECO:0000256" key="7">
    <source>
        <dbReference type="ARBA" id="ARBA00022927"/>
    </source>
</evidence>
<dbReference type="PANTHER" id="PTHR10529">
    <property type="entry name" value="AP COMPLEX SUBUNIT MU"/>
    <property type="match status" value="1"/>
</dbReference>
<feature type="region of interest" description="Disordered" evidence="11">
    <location>
        <begin position="898"/>
        <end position="956"/>
    </location>
</feature>
<evidence type="ECO:0000256" key="1">
    <source>
        <dbReference type="ARBA" id="ARBA00004308"/>
    </source>
</evidence>
<proteinExistence type="inferred from homology"/>
<evidence type="ECO:0000256" key="3">
    <source>
        <dbReference type="ARBA" id="ARBA00012925"/>
    </source>
</evidence>
<evidence type="ECO:0000256" key="11">
    <source>
        <dbReference type="SAM" id="MobiDB-lite"/>
    </source>
</evidence>
<feature type="domain" description="MHD" evidence="12">
    <location>
        <begin position="563"/>
        <end position="797"/>
    </location>
</feature>
<dbReference type="Gene3D" id="3.40.1050.10">
    <property type="entry name" value="Carbonic anhydrase"/>
    <property type="match status" value="1"/>
</dbReference>
<dbReference type="Pfam" id="PF00484">
    <property type="entry name" value="Pro_CA"/>
    <property type="match status" value="1"/>
</dbReference>
<dbReference type="Gene3D" id="3.30.450.60">
    <property type="match status" value="1"/>
</dbReference>
<keyword evidence="9" id="KW-0456">Lyase</keyword>
<dbReference type="CDD" id="cd00884">
    <property type="entry name" value="beta_CA_cladeB"/>
    <property type="match status" value="1"/>
</dbReference>
<dbReference type="InterPro" id="IPR050431">
    <property type="entry name" value="Adaptor_comp_med_subunit"/>
</dbReference>
<keyword evidence="14" id="KW-1185">Reference proteome</keyword>
<dbReference type="InterPro" id="IPR015892">
    <property type="entry name" value="Carbonic_anhydrase_CS"/>
</dbReference>
<comment type="caution">
    <text evidence="13">The sequence shown here is derived from an EMBL/GenBank/DDBJ whole genome shotgun (WGS) entry which is preliminary data.</text>
</comment>
<evidence type="ECO:0000256" key="8">
    <source>
        <dbReference type="ARBA" id="ARBA00023136"/>
    </source>
</evidence>
<evidence type="ECO:0000259" key="12">
    <source>
        <dbReference type="PROSITE" id="PS51072"/>
    </source>
</evidence>
<dbReference type="InterPro" id="IPR018240">
    <property type="entry name" value="Clathrin_mu_CS"/>
</dbReference>
<dbReference type="InterPro" id="IPR011012">
    <property type="entry name" value="Longin-like_dom_sf"/>
</dbReference>
<gene>
    <name evidence="13" type="ORF">JRO89_XS07G0117800</name>
</gene>
<accession>A0ABQ8HTM5</accession>
<dbReference type="SMART" id="SM00947">
    <property type="entry name" value="Pro_CA"/>
    <property type="match status" value="1"/>
</dbReference>
<evidence type="ECO:0000256" key="4">
    <source>
        <dbReference type="ARBA" id="ARBA00022448"/>
    </source>
</evidence>
<dbReference type="PROSITE" id="PS00991">
    <property type="entry name" value="CLAT_ADAPTOR_M_2"/>
    <property type="match status" value="1"/>
</dbReference>
<dbReference type="EMBL" id="JAFEMO010000007">
    <property type="protein sequence ID" value="KAH7567673.1"/>
    <property type="molecule type" value="Genomic_DNA"/>
</dbReference>
<dbReference type="Proteomes" id="UP000827721">
    <property type="component" value="Unassembled WGS sequence"/>
</dbReference>
<dbReference type="PROSITE" id="PS00705">
    <property type="entry name" value="PROK_CO2_ANHYDRASE_2"/>
    <property type="match status" value="1"/>
</dbReference>
<dbReference type="InterPro" id="IPR036168">
    <property type="entry name" value="AP2_Mu_C_sf"/>
</dbReference>
<evidence type="ECO:0000256" key="5">
    <source>
        <dbReference type="ARBA" id="ARBA00022799"/>
    </source>
</evidence>
<keyword evidence="7" id="KW-0653">Protein transport</keyword>
<dbReference type="InterPro" id="IPR001392">
    <property type="entry name" value="Clathrin_mu"/>
</dbReference>
<comment type="similarity">
    <text evidence="2">Belongs to the beta-class carbonic anhydrase family.</text>
</comment>
<dbReference type="PROSITE" id="PS51072">
    <property type="entry name" value="MHD"/>
    <property type="match status" value="1"/>
</dbReference>
<organism evidence="13 14">
    <name type="scientific">Xanthoceras sorbifolium</name>
    <dbReference type="NCBI Taxonomy" id="99658"/>
    <lineage>
        <taxon>Eukaryota</taxon>
        <taxon>Viridiplantae</taxon>
        <taxon>Streptophyta</taxon>
        <taxon>Embryophyta</taxon>
        <taxon>Tracheophyta</taxon>
        <taxon>Spermatophyta</taxon>
        <taxon>Magnoliopsida</taxon>
        <taxon>eudicotyledons</taxon>
        <taxon>Gunneridae</taxon>
        <taxon>Pentapetalae</taxon>
        <taxon>rosids</taxon>
        <taxon>malvids</taxon>
        <taxon>Sapindales</taxon>
        <taxon>Sapindaceae</taxon>
        <taxon>Xanthoceroideae</taxon>
        <taxon>Xanthoceras</taxon>
    </lineage>
</organism>
<comment type="subcellular location">
    <subcellularLocation>
        <location evidence="1">Endomembrane system</location>
    </subcellularLocation>
</comment>
<name>A0ABQ8HTM5_9ROSI</name>
<evidence type="ECO:0000256" key="10">
    <source>
        <dbReference type="ARBA" id="ARBA00048348"/>
    </source>
</evidence>
<keyword evidence="5" id="KW-0702">S-nitrosylation</keyword>
<feature type="compositionally biased region" description="Pro residues" evidence="11">
    <location>
        <begin position="916"/>
        <end position="933"/>
    </location>
</feature>